<feature type="domain" description="ABC-type transport auxiliary lipoprotein component" evidence="1">
    <location>
        <begin position="55"/>
        <end position="200"/>
    </location>
</feature>
<organism evidence="2 3">
    <name type="scientific">Kiloniella spongiae</name>
    <dbReference type="NCBI Taxonomy" id="1489064"/>
    <lineage>
        <taxon>Bacteria</taxon>
        <taxon>Pseudomonadati</taxon>
        <taxon>Pseudomonadota</taxon>
        <taxon>Alphaproteobacteria</taxon>
        <taxon>Rhodospirillales</taxon>
        <taxon>Kiloniellaceae</taxon>
        <taxon>Kiloniella</taxon>
    </lineage>
</organism>
<keyword evidence="3" id="KW-1185">Reference proteome</keyword>
<dbReference type="PROSITE" id="PS51318">
    <property type="entry name" value="TAT"/>
    <property type="match status" value="1"/>
</dbReference>
<dbReference type="STRING" id="1489064.WH96_11880"/>
<accession>A0A0H2MUS5</accession>
<dbReference type="SUPFAM" id="SSF159594">
    <property type="entry name" value="XCC0632-like"/>
    <property type="match status" value="1"/>
</dbReference>
<dbReference type="InterPro" id="IPR006311">
    <property type="entry name" value="TAT_signal"/>
</dbReference>
<comment type="caution">
    <text evidence="2">The sequence shown here is derived from an EMBL/GenBank/DDBJ whole genome shotgun (WGS) entry which is preliminary data.</text>
</comment>
<dbReference type="EMBL" id="LAQL01000007">
    <property type="protein sequence ID" value="KLN60430.1"/>
    <property type="molecule type" value="Genomic_DNA"/>
</dbReference>
<dbReference type="Proteomes" id="UP000035444">
    <property type="component" value="Unassembled WGS sequence"/>
</dbReference>
<reference evidence="2 3" key="1">
    <citation type="submission" date="2015-03" db="EMBL/GenBank/DDBJ databases">
        <title>Genome Sequence of Kiloniella spongiae MEBiC09566, isolated from a marine sponge.</title>
        <authorList>
            <person name="Shao Z."/>
            <person name="Wang L."/>
            <person name="Li X."/>
        </authorList>
    </citation>
    <scope>NUCLEOTIDE SEQUENCE [LARGE SCALE GENOMIC DNA]</scope>
    <source>
        <strain evidence="2 3">MEBiC09566</strain>
    </source>
</reference>
<evidence type="ECO:0000313" key="2">
    <source>
        <dbReference type="EMBL" id="KLN60430.1"/>
    </source>
</evidence>
<dbReference type="OrthoDB" id="9808689at2"/>
<dbReference type="InterPro" id="IPR005586">
    <property type="entry name" value="ABC_trans_aux"/>
</dbReference>
<dbReference type="RefSeq" id="WP_047764395.1">
    <property type="nucleotide sequence ID" value="NZ_LAQL01000007.1"/>
</dbReference>
<dbReference type="PROSITE" id="PS51257">
    <property type="entry name" value="PROKAR_LIPOPROTEIN"/>
    <property type="match status" value="1"/>
</dbReference>
<evidence type="ECO:0000259" key="1">
    <source>
        <dbReference type="Pfam" id="PF03886"/>
    </source>
</evidence>
<dbReference type="Pfam" id="PF03886">
    <property type="entry name" value="ABC_trans_aux"/>
    <property type="match status" value="1"/>
</dbReference>
<dbReference type="Gene3D" id="3.40.50.10610">
    <property type="entry name" value="ABC-type transport auxiliary lipoprotein component"/>
    <property type="match status" value="1"/>
</dbReference>
<name>A0A0H2MUS5_9PROT</name>
<protein>
    <recommendedName>
        <fullName evidence="1">ABC-type transport auxiliary lipoprotein component domain-containing protein</fullName>
    </recommendedName>
</protein>
<gene>
    <name evidence="2" type="ORF">WH96_11880</name>
</gene>
<evidence type="ECO:0000313" key="3">
    <source>
        <dbReference type="Proteomes" id="UP000035444"/>
    </source>
</evidence>
<proteinExistence type="predicted"/>
<dbReference type="AlphaFoldDB" id="A0A0H2MUS5"/>
<sequence>MNDTKKNNRRHFLKLASLLSVSGLLTSCSTLIPGQGPLPDLYRLSPKSTFDVALPEVPWQLVLEQTSANASLNTTKIALQRKANQMEYYANAGWVDKAPIMVQTLLVESFENTGKIVAVGRETIGLRSDFILKTELREFQTLYLGNTPEVRVVLNAKIVQMPRRTIIGSQSFEANIPARSDQLNSVVAAFDEGLGKVTKKLVEWTLFTAHSRYKER</sequence>